<organism evidence="1">
    <name type="scientific">Amphimedon queenslandica</name>
    <name type="common">Sponge</name>
    <dbReference type="NCBI Taxonomy" id="400682"/>
    <lineage>
        <taxon>Eukaryota</taxon>
        <taxon>Metazoa</taxon>
        <taxon>Porifera</taxon>
        <taxon>Demospongiae</taxon>
        <taxon>Heteroscleromorpha</taxon>
        <taxon>Haplosclerida</taxon>
        <taxon>Niphatidae</taxon>
        <taxon>Amphimedon</taxon>
    </lineage>
</organism>
<dbReference type="InParanoid" id="A0A1X7SF35"/>
<accession>A0A1X7SF35</accession>
<sequence>FTGELVGVLHKRIAEVWLSVANASMSGWIKCITLGATIPYDRRKKGAESRPPKQLELN</sequence>
<proteinExistence type="predicted"/>
<evidence type="ECO:0000313" key="1">
    <source>
        <dbReference type="EnsemblMetazoa" id="Aqu2.1.00687_001"/>
    </source>
</evidence>
<dbReference type="AlphaFoldDB" id="A0A1X7SF35"/>
<name>A0A1X7SF35_AMPQE</name>
<reference evidence="1" key="1">
    <citation type="submission" date="2017-05" db="UniProtKB">
        <authorList>
            <consortium name="EnsemblMetazoa"/>
        </authorList>
    </citation>
    <scope>IDENTIFICATION</scope>
</reference>
<dbReference type="EnsemblMetazoa" id="Aqu2.1.00687_001">
    <property type="protein sequence ID" value="Aqu2.1.00687_001"/>
    <property type="gene ID" value="Aqu2.1.00687"/>
</dbReference>
<protein>
    <submittedName>
        <fullName evidence="1">Uncharacterized protein</fullName>
    </submittedName>
</protein>